<comment type="caution">
    <text evidence="7">The sequence shown here is derived from an EMBL/GenBank/DDBJ whole genome shotgun (WGS) entry which is preliminary data.</text>
</comment>
<sequence>MEELKLPDSCFLPSNDLTHSLSSFLKEICPKWAKLCKNHTEEKSVVMLIVCSSAHRVLDLIKQLTTFKGYSKVLKLFAKHIKGEEQIKLLQKGVTHLGVETPGRVKALAEQDGLSLKALKYVVLDWNWRDQKLRRMPDIPKVKLEGGITQACQAGSVKLALGSKMSNRKGPPGSQPFMRRPDNTAFKQQRLPAWSPTLKAETVLPFFFLCGVACIMIGVLLIITAAGVQEIKVDYTEERDCADCYSLRLDRANSIIDCACTVSFSLSEAFKGDVFMYYGLTNFHQNQRHYMVSRDNAQLVGRQYNLKNPSISCFPFHKYKNETPTAPCGAIANSIFNDTLQLFYHSDKNTETPVPLLKTDITWFTDRTVKFQNPSPKDNLTAAFEGTARPFYWRKPVYQLSVEENNNGFVNEDLIVWMRQAAFPSFKKLYRRLNRTQEFNDGLPAGNYSVKISYNYPVGKFKGRKSVILSTVSWLGGRNNFLGIAYSASGAIILIVAIILTVVHLKFREKSLDLEE</sequence>
<dbReference type="PANTHER" id="PTHR10926">
    <property type="entry name" value="CELL CYCLE CONTROL PROTEIN 50"/>
    <property type="match status" value="1"/>
</dbReference>
<dbReference type="PANTHER" id="PTHR10926:SF68">
    <property type="entry name" value="CELL CYCLE CONTROL PROTEIN"/>
    <property type="match status" value="1"/>
</dbReference>
<dbReference type="EMBL" id="JAAWVQ010069534">
    <property type="protein sequence ID" value="MBN3277367.1"/>
    <property type="molecule type" value="Genomic_DNA"/>
</dbReference>
<organism evidence="7 8">
    <name type="scientific">Polyodon spathula</name>
    <name type="common">North American paddlefish</name>
    <name type="synonym">Squalus spathula</name>
    <dbReference type="NCBI Taxonomy" id="7913"/>
    <lineage>
        <taxon>Eukaryota</taxon>
        <taxon>Metazoa</taxon>
        <taxon>Chordata</taxon>
        <taxon>Craniata</taxon>
        <taxon>Vertebrata</taxon>
        <taxon>Euteleostomi</taxon>
        <taxon>Actinopterygii</taxon>
        <taxon>Chondrostei</taxon>
        <taxon>Acipenseriformes</taxon>
        <taxon>Polyodontidae</taxon>
        <taxon>Polyodon</taxon>
    </lineage>
</organism>
<evidence type="ECO:0000256" key="4">
    <source>
        <dbReference type="ARBA" id="ARBA00022989"/>
    </source>
</evidence>
<keyword evidence="4 6" id="KW-1133">Transmembrane helix</keyword>
<evidence type="ECO:0000256" key="5">
    <source>
        <dbReference type="ARBA" id="ARBA00023136"/>
    </source>
</evidence>
<comment type="subcellular location">
    <subcellularLocation>
        <location evidence="1">Membrane</location>
    </subcellularLocation>
</comment>
<evidence type="ECO:0000313" key="8">
    <source>
        <dbReference type="Proteomes" id="UP001166093"/>
    </source>
</evidence>
<dbReference type="InterPro" id="IPR027417">
    <property type="entry name" value="P-loop_NTPase"/>
</dbReference>
<feature type="transmembrane region" description="Helical" evidence="6">
    <location>
        <begin position="481"/>
        <end position="503"/>
    </location>
</feature>
<evidence type="ECO:0000313" key="7">
    <source>
        <dbReference type="EMBL" id="MBN3277367.1"/>
    </source>
</evidence>
<dbReference type="Proteomes" id="UP001166093">
    <property type="component" value="Unassembled WGS sequence"/>
</dbReference>
<evidence type="ECO:0000256" key="1">
    <source>
        <dbReference type="ARBA" id="ARBA00004370"/>
    </source>
</evidence>
<evidence type="ECO:0000256" key="6">
    <source>
        <dbReference type="SAM" id="Phobius"/>
    </source>
</evidence>
<keyword evidence="8" id="KW-1185">Reference proteome</keyword>
<protein>
    <submittedName>
        <fullName evidence="7">CC50A protein</fullName>
    </submittedName>
</protein>
<proteinExistence type="inferred from homology"/>
<feature type="transmembrane region" description="Helical" evidence="6">
    <location>
        <begin position="206"/>
        <end position="228"/>
    </location>
</feature>
<comment type="similarity">
    <text evidence="2">Belongs to the CDC50/LEM3 family.</text>
</comment>
<feature type="non-terminal residue" evidence="7">
    <location>
        <position position="1"/>
    </location>
</feature>
<evidence type="ECO:0000256" key="2">
    <source>
        <dbReference type="ARBA" id="ARBA00009457"/>
    </source>
</evidence>
<feature type="non-terminal residue" evidence="7">
    <location>
        <position position="516"/>
    </location>
</feature>
<dbReference type="Pfam" id="PF14617">
    <property type="entry name" value="CMS1"/>
    <property type="match status" value="1"/>
</dbReference>
<reference evidence="7" key="1">
    <citation type="journal article" date="2021" name="Cell">
        <title>Tracing the genetic footprints of vertebrate landing in non-teleost ray-finned fishes.</title>
        <authorList>
            <person name="Bi X."/>
            <person name="Wang K."/>
            <person name="Yang L."/>
            <person name="Pan H."/>
            <person name="Jiang H."/>
            <person name="Wei Q."/>
            <person name="Fang M."/>
            <person name="Yu H."/>
            <person name="Zhu C."/>
            <person name="Cai Y."/>
            <person name="He Y."/>
            <person name="Gan X."/>
            <person name="Zeng H."/>
            <person name="Yu D."/>
            <person name="Zhu Y."/>
            <person name="Jiang H."/>
            <person name="Qiu Q."/>
            <person name="Yang H."/>
            <person name="Zhang Y.E."/>
            <person name="Wang W."/>
            <person name="Zhu M."/>
            <person name="He S."/>
            <person name="Zhang G."/>
        </authorList>
    </citation>
    <scope>NUCLEOTIDE SEQUENCE</scope>
    <source>
        <strain evidence="7">Pddl_001</strain>
    </source>
</reference>
<dbReference type="InterPro" id="IPR032704">
    <property type="entry name" value="Cms1"/>
</dbReference>
<keyword evidence="5 6" id="KW-0472">Membrane</keyword>
<name>A0ABS2XT24_POLSP</name>
<evidence type="ECO:0000256" key="3">
    <source>
        <dbReference type="ARBA" id="ARBA00022692"/>
    </source>
</evidence>
<dbReference type="Pfam" id="PF03381">
    <property type="entry name" value="CDC50"/>
    <property type="match status" value="1"/>
</dbReference>
<dbReference type="InterPro" id="IPR005045">
    <property type="entry name" value="CDC50/LEM3_fam"/>
</dbReference>
<accession>A0ABS2XT24</accession>
<dbReference type="Gene3D" id="3.40.50.300">
    <property type="entry name" value="P-loop containing nucleotide triphosphate hydrolases"/>
    <property type="match status" value="1"/>
</dbReference>
<gene>
    <name evidence="7" type="primary">Tmem30a_0</name>
    <name evidence="7" type="ORF">GTO93_0008624</name>
</gene>
<keyword evidence="3 6" id="KW-0812">Transmembrane</keyword>